<evidence type="ECO:0000259" key="1">
    <source>
        <dbReference type="Pfam" id="PF01863"/>
    </source>
</evidence>
<organism evidence="2 3">
    <name type="scientific">Coraliomargarita algicola</name>
    <dbReference type="NCBI Taxonomy" id="3092156"/>
    <lineage>
        <taxon>Bacteria</taxon>
        <taxon>Pseudomonadati</taxon>
        <taxon>Verrucomicrobiota</taxon>
        <taxon>Opitutia</taxon>
        <taxon>Puniceicoccales</taxon>
        <taxon>Coraliomargaritaceae</taxon>
        <taxon>Coraliomargarita</taxon>
    </lineage>
</organism>
<reference evidence="2 3" key="1">
    <citation type="submission" date="2023-11" db="EMBL/GenBank/DDBJ databases">
        <title>Coraliomargarita sp. nov., isolated from marine algae.</title>
        <authorList>
            <person name="Lee J.K."/>
            <person name="Baek J.H."/>
            <person name="Kim J.M."/>
            <person name="Choi D.G."/>
            <person name="Jeon C.O."/>
        </authorList>
    </citation>
    <scope>NUCLEOTIDE SEQUENCE [LARGE SCALE GENOMIC DNA]</scope>
    <source>
        <strain evidence="2 3">J2-16</strain>
    </source>
</reference>
<dbReference type="GO" id="GO:0008237">
    <property type="term" value="F:metallopeptidase activity"/>
    <property type="evidence" value="ECO:0007669"/>
    <property type="project" value="UniProtKB-KW"/>
</dbReference>
<evidence type="ECO:0000313" key="3">
    <source>
        <dbReference type="Proteomes" id="UP001324993"/>
    </source>
</evidence>
<accession>A0ABZ0RNG1</accession>
<feature type="domain" description="YgjP-like metallopeptidase" evidence="1">
    <location>
        <begin position="29"/>
        <end position="237"/>
    </location>
</feature>
<sequence>MQSTAEMMEGSILYGQRVIDYTCSTVDRKTLEIAVHPDASVVVKAPAGTDVGAIEAKLRKRARWIVNQQDYFKQFNPRTPQRHYISGETHLYLGKQYQLKVSVGDANKVRLKHGVFEVSCWQKVAPHMTKRLMEQWYAQKAAEQFAQSLERCWPKIARYGYHKPSIVIQRMEKRWGSLSENGTLTLNVELVKASKECIDYVMIHELCHLKHHDHSADFYQLLAALLPEWRHLKQKLELRLA</sequence>
<dbReference type="EC" id="3.4.-.-" evidence="2"/>
<dbReference type="InterPro" id="IPR053136">
    <property type="entry name" value="UTP_pyrophosphatase-like"/>
</dbReference>
<gene>
    <name evidence="2" type="ORF">SH580_08585</name>
</gene>
<evidence type="ECO:0000313" key="2">
    <source>
        <dbReference type="EMBL" id="WPJ97766.1"/>
    </source>
</evidence>
<dbReference type="InterPro" id="IPR002725">
    <property type="entry name" value="YgjP-like_metallopeptidase"/>
</dbReference>
<keyword evidence="2" id="KW-0645">Protease</keyword>
<dbReference type="EMBL" id="CP138858">
    <property type="protein sequence ID" value="WPJ97766.1"/>
    <property type="molecule type" value="Genomic_DNA"/>
</dbReference>
<dbReference type="RefSeq" id="WP_319834591.1">
    <property type="nucleotide sequence ID" value="NZ_CP138858.1"/>
</dbReference>
<dbReference type="Pfam" id="PF01863">
    <property type="entry name" value="YgjP-like"/>
    <property type="match status" value="1"/>
</dbReference>
<keyword evidence="2" id="KW-0378">Hydrolase</keyword>
<dbReference type="PANTHER" id="PTHR30399">
    <property type="entry name" value="UNCHARACTERIZED PROTEIN YGJP"/>
    <property type="match status" value="1"/>
</dbReference>
<name>A0ABZ0RNG1_9BACT</name>
<protein>
    <submittedName>
        <fullName evidence="2">SprT family zinc-dependent metalloprotease</fullName>
        <ecNumber evidence="2">3.4.-.-</ecNumber>
    </submittedName>
</protein>
<dbReference type="CDD" id="cd07344">
    <property type="entry name" value="M48_yhfN_like"/>
    <property type="match status" value="1"/>
</dbReference>
<proteinExistence type="predicted"/>
<keyword evidence="3" id="KW-1185">Reference proteome</keyword>
<dbReference type="Gene3D" id="3.30.2010.10">
    <property type="entry name" value="Metalloproteases ('zincins'), catalytic domain"/>
    <property type="match status" value="1"/>
</dbReference>
<dbReference type="PANTHER" id="PTHR30399:SF1">
    <property type="entry name" value="UTP PYROPHOSPHATASE"/>
    <property type="match status" value="1"/>
</dbReference>
<keyword evidence="2" id="KW-0482">Metalloprotease</keyword>
<dbReference type="Proteomes" id="UP001324993">
    <property type="component" value="Chromosome"/>
</dbReference>